<dbReference type="PANTHER" id="PTHR22811">
    <property type="entry name" value="TRANSMEMBRANE EMP24 DOMAIN-CONTAINING PROTEIN"/>
    <property type="match status" value="1"/>
</dbReference>
<evidence type="ECO:0000256" key="6">
    <source>
        <dbReference type="ARBA" id="ARBA00023054"/>
    </source>
</evidence>
<evidence type="ECO:0000256" key="8">
    <source>
        <dbReference type="RuleBase" id="RU003827"/>
    </source>
</evidence>
<dbReference type="Pfam" id="PF01105">
    <property type="entry name" value="EMP24_GP25L"/>
    <property type="match status" value="1"/>
</dbReference>
<gene>
    <name evidence="13" type="ORF">SAY87_015805</name>
</gene>
<dbReference type="AlphaFoldDB" id="A0AAN7L8U4"/>
<feature type="transmembrane region" description="Helical" evidence="10">
    <location>
        <begin position="184"/>
        <end position="204"/>
    </location>
</feature>
<feature type="coiled-coil region" evidence="9">
    <location>
        <begin position="135"/>
        <end position="162"/>
    </location>
</feature>
<name>A0AAN7L8U4_9MYRT</name>
<dbReference type="PROSITE" id="PS50866">
    <property type="entry name" value="GOLD"/>
    <property type="match status" value="1"/>
</dbReference>
<keyword evidence="6 9" id="KW-0175">Coiled coil</keyword>
<evidence type="ECO:0000256" key="10">
    <source>
        <dbReference type="SAM" id="Phobius"/>
    </source>
</evidence>
<dbReference type="InterPro" id="IPR015720">
    <property type="entry name" value="Emp24-like"/>
</dbReference>
<evidence type="ECO:0000256" key="9">
    <source>
        <dbReference type="SAM" id="Coils"/>
    </source>
</evidence>
<feature type="chain" id="PRO_5042868171" description="GOLD domain-containing protein" evidence="11">
    <location>
        <begin position="27"/>
        <end position="216"/>
    </location>
</feature>
<organism evidence="13 14">
    <name type="scientific">Trapa incisa</name>
    <dbReference type="NCBI Taxonomy" id="236973"/>
    <lineage>
        <taxon>Eukaryota</taxon>
        <taxon>Viridiplantae</taxon>
        <taxon>Streptophyta</taxon>
        <taxon>Embryophyta</taxon>
        <taxon>Tracheophyta</taxon>
        <taxon>Spermatophyta</taxon>
        <taxon>Magnoliopsida</taxon>
        <taxon>eudicotyledons</taxon>
        <taxon>Gunneridae</taxon>
        <taxon>Pentapetalae</taxon>
        <taxon>rosids</taxon>
        <taxon>malvids</taxon>
        <taxon>Myrtales</taxon>
        <taxon>Lythraceae</taxon>
        <taxon>Trapa</taxon>
    </lineage>
</organism>
<evidence type="ECO:0000256" key="3">
    <source>
        <dbReference type="ARBA" id="ARBA00022692"/>
    </source>
</evidence>
<feature type="domain" description="GOLD" evidence="12">
    <location>
        <begin position="36"/>
        <end position="151"/>
    </location>
</feature>
<dbReference type="SMART" id="SM01190">
    <property type="entry name" value="EMP24_GP25L"/>
    <property type="match status" value="1"/>
</dbReference>
<evidence type="ECO:0000256" key="1">
    <source>
        <dbReference type="ARBA" id="ARBA00004479"/>
    </source>
</evidence>
<dbReference type="EMBL" id="JAXIOK010000001">
    <property type="protein sequence ID" value="KAK4779699.1"/>
    <property type="molecule type" value="Genomic_DNA"/>
</dbReference>
<evidence type="ECO:0000256" key="5">
    <source>
        <dbReference type="ARBA" id="ARBA00022989"/>
    </source>
</evidence>
<dbReference type="InterPro" id="IPR009038">
    <property type="entry name" value="GOLD_dom"/>
</dbReference>
<reference evidence="13 14" key="1">
    <citation type="journal article" date="2023" name="Hortic Res">
        <title>Pangenome of water caltrop reveals structural variations and asymmetric subgenome divergence after allopolyploidization.</title>
        <authorList>
            <person name="Zhang X."/>
            <person name="Chen Y."/>
            <person name="Wang L."/>
            <person name="Yuan Y."/>
            <person name="Fang M."/>
            <person name="Shi L."/>
            <person name="Lu R."/>
            <person name="Comes H.P."/>
            <person name="Ma Y."/>
            <person name="Chen Y."/>
            <person name="Huang G."/>
            <person name="Zhou Y."/>
            <person name="Zheng Z."/>
            <person name="Qiu Y."/>
        </authorList>
    </citation>
    <scope>NUCLEOTIDE SEQUENCE [LARGE SCALE GENOMIC DNA]</scope>
    <source>
        <tissue evidence="13">Roots</tissue>
    </source>
</reference>
<keyword evidence="14" id="KW-1185">Reference proteome</keyword>
<comment type="subcellular location">
    <subcellularLocation>
        <location evidence="1 8">Membrane</location>
        <topology evidence="1 8">Single-pass type I membrane protein</topology>
    </subcellularLocation>
</comment>
<comment type="caution">
    <text evidence="13">The sequence shown here is derived from an EMBL/GenBank/DDBJ whole genome shotgun (WGS) entry which is preliminary data.</text>
</comment>
<evidence type="ECO:0000313" key="14">
    <source>
        <dbReference type="Proteomes" id="UP001345219"/>
    </source>
</evidence>
<evidence type="ECO:0000256" key="2">
    <source>
        <dbReference type="ARBA" id="ARBA00007104"/>
    </source>
</evidence>
<accession>A0AAN7L8U4</accession>
<sequence>MMMMMMMRWQTAVVFVMALLFSASQALRFDLQSGRIKCIAEDIKKNSMTVGKYSVVNPNEGHPLPESHRITLRVTSAYGKMHHNAERVESGEFAFNAAETGDYMACFTALDHKPETTLDIEFDWKTGVATSNWSNVAKKNQVENMEMELKRLLDTISSIHEEIFYLREREEEMQELNRTTNSNMALLSFISLLVCLSVAGMQLWHLKTFFEKKKLI</sequence>
<feature type="signal peptide" evidence="11">
    <location>
        <begin position="1"/>
        <end position="26"/>
    </location>
</feature>
<evidence type="ECO:0000256" key="11">
    <source>
        <dbReference type="SAM" id="SignalP"/>
    </source>
</evidence>
<evidence type="ECO:0000259" key="12">
    <source>
        <dbReference type="PROSITE" id="PS50866"/>
    </source>
</evidence>
<comment type="similarity">
    <text evidence="2 8">Belongs to the EMP24/GP25L family.</text>
</comment>
<protein>
    <recommendedName>
        <fullName evidence="12">GOLD domain-containing protein</fullName>
    </recommendedName>
</protein>
<keyword evidence="3 8" id="KW-0812">Transmembrane</keyword>
<keyword evidence="4 11" id="KW-0732">Signal</keyword>
<evidence type="ECO:0000256" key="4">
    <source>
        <dbReference type="ARBA" id="ARBA00022729"/>
    </source>
</evidence>
<dbReference type="GO" id="GO:0016020">
    <property type="term" value="C:membrane"/>
    <property type="evidence" value="ECO:0007669"/>
    <property type="project" value="UniProtKB-SubCell"/>
</dbReference>
<keyword evidence="5 10" id="KW-1133">Transmembrane helix</keyword>
<evidence type="ECO:0000313" key="13">
    <source>
        <dbReference type="EMBL" id="KAK4779699.1"/>
    </source>
</evidence>
<keyword evidence="7 10" id="KW-0472">Membrane</keyword>
<evidence type="ECO:0000256" key="7">
    <source>
        <dbReference type="ARBA" id="ARBA00023136"/>
    </source>
</evidence>
<dbReference type="Proteomes" id="UP001345219">
    <property type="component" value="Chromosome 13"/>
</dbReference>
<proteinExistence type="inferred from homology"/>